<evidence type="ECO:0000313" key="1">
    <source>
        <dbReference type="EMBL" id="MDT0608139.1"/>
    </source>
</evidence>
<evidence type="ECO:0000313" key="2">
    <source>
        <dbReference type="Proteomes" id="UP001255246"/>
    </source>
</evidence>
<organism evidence="1 2">
    <name type="scientific">Croceitalea rosinachiae</name>
    <dbReference type="NCBI Taxonomy" id="3075596"/>
    <lineage>
        <taxon>Bacteria</taxon>
        <taxon>Pseudomonadati</taxon>
        <taxon>Bacteroidota</taxon>
        <taxon>Flavobacteriia</taxon>
        <taxon>Flavobacteriales</taxon>
        <taxon>Flavobacteriaceae</taxon>
        <taxon>Croceitalea</taxon>
    </lineage>
</organism>
<dbReference type="SUPFAM" id="SSF53474">
    <property type="entry name" value="alpha/beta-Hydrolases"/>
    <property type="match status" value="1"/>
</dbReference>
<dbReference type="Gene3D" id="3.40.50.1820">
    <property type="entry name" value="alpha/beta hydrolase"/>
    <property type="match status" value="1"/>
</dbReference>
<reference evidence="1 2" key="1">
    <citation type="submission" date="2023-09" db="EMBL/GenBank/DDBJ databases">
        <authorList>
            <person name="Rey-Velasco X."/>
        </authorList>
    </citation>
    <scope>NUCLEOTIDE SEQUENCE [LARGE SCALE GENOMIC DNA]</scope>
    <source>
        <strain evidence="1 2">F388</strain>
    </source>
</reference>
<dbReference type="EMBL" id="JAVRHR010000003">
    <property type="protein sequence ID" value="MDT0608139.1"/>
    <property type="molecule type" value="Genomic_DNA"/>
</dbReference>
<dbReference type="InterPro" id="IPR029058">
    <property type="entry name" value="AB_hydrolase_fold"/>
</dbReference>
<gene>
    <name evidence="1" type="ORF">RM706_13920</name>
</gene>
<proteinExistence type="predicted"/>
<dbReference type="RefSeq" id="WP_311352593.1">
    <property type="nucleotide sequence ID" value="NZ_JAVRHR010000003.1"/>
</dbReference>
<comment type="caution">
    <text evidence="1">The sequence shown here is derived from an EMBL/GenBank/DDBJ whole genome shotgun (WGS) entry which is preliminary data.</text>
</comment>
<sequence>MPCNLSCDELSFSALGTCPHCDMALLKKSDLRQRKELVLNQINIQEGSGVFLIEGGKGKVDKPIKVYYHKPKNFNADSKILLVIPGAGRNGDSYRDAWIEESEKYNVLILSPMYAEENYPFEDYHLCGVMGNLNLRNSISRIENTNMVKLEEDKFTFTINTNKDEWIFNDFDRIFDLAVNTLNSNQTTYDAFGHSAGGQILHRLAVLGSTSKANRILASNSGFYTLPDFDAAPPFGLKETGLNKEDLRKSFTRNLVVFTGELDNEDETGGTLLRSRSADLQGLHRFERAKYFFETSKATAKEMQLDFNWKLEIIPDVGHNHRKMGDAAAEYLYK</sequence>
<accession>A0ABU3AD80</accession>
<name>A0ABU3AD80_9FLAO</name>
<dbReference type="Proteomes" id="UP001255246">
    <property type="component" value="Unassembled WGS sequence"/>
</dbReference>
<keyword evidence="2" id="KW-1185">Reference proteome</keyword>
<evidence type="ECO:0008006" key="3">
    <source>
        <dbReference type="Google" id="ProtNLM"/>
    </source>
</evidence>
<protein>
    <recommendedName>
        <fullName evidence="3">Alpha/beta hydrolase</fullName>
    </recommendedName>
</protein>